<sequence length="983" mass="94325">MGNGLGESKLDGWNDPAEEAGTFPPKVIPVGDLYDYRTWATETRGWRKLEAAVNGGAAVFSEAGLQYAASRVNVASVVEAARAFQATQDLLIWLEQTLRTAVASMVGDEKAWKGPAASAFRDKMNFYADLLGKQAEHLAGGKVPDSTTAANAVNSSPNLTSLPSQLYDAANHLSWAQQTIAYLDGAWATIASQNGVGSGSGPVPISGTEYEKPMAQQMAEVVHTVAEQYRITTDKAKTAGVTMPTPSISMPTTSPFPTQNITTMNLSAPPTLTPPVFTTPSIGGITTAPFTAPPNITVPTITPPNLSGIGGPGPGQGPGNITPPSFSGPGEIGGPTPGGGGAGGGLPGFDAPVFNGPGGIGGGGGGLGGGGVPGGFPAVVPPGIKPPGSANLGGGSAGGGSVKPPSFSGPGEVGGPKPGGGVGGGTAGGGFTPPGVPGLGSPGGVGNGAGGSPGLPEKPDANGLLGNGKDFTPGAISGVDIPAAPGGAVPGGGGFQSPMMPGMPGAGAPGAGGGGAPGVPEAPDAKGLVQGDAADWQSPGFDGVQVPGAPAGVSSGGAGLGAPMPAMPGMPGPAGGANSPGATESPDAGGLVSGDADDWRPGVDAGVPDGSGGAPAGGDGLGGVDGPQLPAVSPVSPDVGVESPVATAPAGAGMPMMPGAPGAPGAGTPAGGVPDAPDASELIEADPGDWSPSAPDTAAPDAPSGTGAGGAGLEKPVRSTPDVPPPLAGDSSTGGVVVPEATLPGRTETMPVAVGTLPPTPGPAGGHVPAGTPPAGRPGVSGPVRPGGADRIPAGPEGGSPDADVVGESRETDGAEPPGASVAEVVAPPTVVEVPTAVEPPTGQADGGDPDGTRRRTGGGVPVADVETVVLPGALGPAGAAVVAGLAGRGPQPGGPDDPARAGALRRRSGRDGDREPADGADSTAGLREDDAVWGDDDTRHHSADDHVPLVRPDEDPDDKAGWDDLSDADWLTGAPADQGTER</sequence>
<keyword evidence="2" id="KW-0401">Integrin</keyword>
<dbReference type="GeneID" id="300293869"/>
<feature type="compositionally biased region" description="Low complexity" evidence="1">
    <location>
        <begin position="689"/>
        <end position="704"/>
    </location>
</feature>
<feature type="region of interest" description="Disordered" evidence="1">
    <location>
        <begin position="885"/>
        <end position="983"/>
    </location>
</feature>
<comment type="caution">
    <text evidence="2">The sequence shown here is derived from an EMBL/GenBank/DDBJ whole genome shotgun (WGS) entry which is preliminary data.</text>
</comment>
<feature type="compositionally biased region" description="Gly residues" evidence="1">
    <location>
        <begin position="609"/>
        <end position="625"/>
    </location>
</feature>
<dbReference type="EMBL" id="JACHJC010000001">
    <property type="protein sequence ID" value="MBB5113465.1"/>
    <property type="molecule type" value="Genomic_DNA"/>
</dbReference>
<accession>A0ABR6MFR0</accession>
<feature type="compositionally biased region" description="Gly residues" evidence="1">
    <location>
        <begin position="411"/>
        <end position="453"/>
    </location>
</feature>
<feature type="compositionally biased region" description="Gly residues" evidence="1">
    <location>
        <begin position="391"/>
        <end position="401"/>
    </location>
</feature>
<feature type="compositionally biased region" description="Gly residues" evidence="1">
    <location>
        <begin position="330"/>
        <end position="347"/>
    </location>
</feature>
<dbReference type="GO" id="GO:0007229">
    <property type="term" value="P:integrin-mediated signaling pathway"/>
    <property type="evidence" value="ECO:0007669"/>
    <property type="project" value="UniProtKB-KW"/>
</dbReference>
<gene>
    <name evidence="2" type="ORF">FHU28_003304</name>
</gene>
<dbReference type="RefSeq" id="WP_184685222.1">
    <property type="nucleotide sequence ID" value="NZ_JACHJC010000001.1"/>
</dbReference>
<feature type="compositionally biased region" description="Low complexity" evidence="1">
    <location>
        <begin position="644"/>
        <end position="660"/>
    </location>
</feature>
<feature type="region of interest" description="Disordered" evidence="1">
    <location>
        <begin position="310"/>
        <end position="347"/>
    </location>
</feature>
<feature type="compositionally biased region" description="Gly residues" evidence="1">
    <location>
        <begin position="504"/>
        <end position="517"/>
    </location>
</feature>
<proteinExistence type="predicted"/>
<organism evidence="2 3">
    <name type="scientific">Micromonospora echinospora</name>
    <name type="common">Micromonospora purpurea</name>
    <dbReference type="NCBI Taxonomy" id="1877"/>
    <lineage>
        <taxon>Bacteria</taxon>
        <taxon>Bacillati</taxon>
        <taxon>Actinomycetota</taxon>
        <taxon>Actinomycetes</taxon>
        <taxon>Micromonosporales</taxon>
        <taxon>Micromonosporaceae</taxon>
        <taxon>Micromonospora</taxon>
    </lineage>
</organism>
<feature type="compositionally biased region" description="Low complexity" evidence="1">
    <location>
        <begin position="822"/>
        <end position="842"/>
    </location>
</feature>
<name>A0ABR6MFR0_MICEC</name>
<dbReference type="Proteomes" id="UP000618986">
    <property type="component" value="Unassembled WGS sequence"/>
</dbReference>
<evidence type="ECO:0000313" key="2">
    <source>
        <dbReference type="EMBL" id="MBB5113465.1"/>
    </source>
</evidence>
<feature type="compositionally biased region" description="Low complexity" evidence="1">
    <location>
        <begin position="893"/>
        <end position="903"/>
    </location>
</feature>
<reference evidence="2 3" key="1">
    <citation type="submission" date="2020-08" db="EMBL/GenBank/DDBJ databases">
        <title>Sequencing the genomes of 1000 actinobacteria strains.</title>
        <authorList>
            <person name="Klenk H.-P."/>
        </authorList>
    </citation>
    <scope>NUCLEOTIDE SEQUENCE [LARGE SCALE GENOMIC DNA]</scope>
    <source>
        <strain evidence="2 3">DSM 43036</strain>
    </source>
</reference>
<feature type="compositionally biased region" description="Low complexity" evidence="1">
    <location>
        <begin position="777"/>
        <end position="789"/>
    </location>
</feature>
<protein>
    <submittedName>
        <fullName evidence="2">Integrin beta 3</fullName>
    </submittedName>
</protein>
<evidence type="ECO:0000256" key="1">
    <source>
        <dbReference type="SAM" id="MobiDB-lite"/>
    </source>
</evidence>
<feature type="region of interest" description="Disordered" evidence="1">
    <location>
        <begin position="378"/>
        <end position="864"/>
    </location>
</feature>
<feature type="compositionally biased region" description="Basic and acidic residues" evidence="1">
    <location>
        <begin position="927"/>
        <end position="963"/>
    </location>
</feature>
<keyword evidence="3" id="KW-1185">Reference proteome</keyword>
<evidence type="ECO:0000313" key="3">
    <source>
        <dbReference type="Proteomes" id="UP000618986"/>
    </source>
</evidence>